<reference evidence="2" key="1">
    <citation type="journal article" date="2020" name="mSystems">
        <title>Genome- and Community-Level Interaction Insights into Carbon Utilization and Element Cycling Functions of Hydrothermarchaeota in Hydrothermal Sediment.</title>
        <authorList>
            <person name="Zhou Z."/>
            <person name="Liu Y."/>
            <person name="Xu W."/>
            <person name="Pan J."/>
            <person name="Luo Z.H."/>
            <person name="Li M."/>
        </authorList>
    </citation>
    <scope>NUCLEOTIDE SEQUENCE [LARGE SCALE GENOMIC DNA]</scope>
    <source>
        <strain evidence="2">SpSt-258</strain>
    </source>
</reference>
<gene>
    <name evidence="2" type="primary">yidD</name>
    <name evidence="2" type="ORF">ENP86_00565</name>
</gene>
<organism evidence="2">
    <name type="scientific">candidate division WOR-3 bacterium</name>
    <dbReference type="NCBI Taxonomy" id="2052148"/>
    <lineage>
        <taxon>Bacteria</taxon>
        <taxon>Bacteria division WOR-3</taxon>
    </lineage>
</organism>
<dbReference type="HAMAP" id="MF_00386">
    <property type="entry name" value="UPF0161_YidD"/>
    <property type="match status" value="1"/>
</dbReference>
<proteinExistence type="inferred from homology"/>
<comment type="subcellular location">
    <subcellularLocation>
        <location evidence="1">Cell membrane</location>
        <topology evidence="1">Peripheral membrane protein</topology>
        <orientation evidence="1">Cytoplasmic side</orientation>
    </subcellularLocation>
</comment>
<dbReference type="InterPro" id="IPR002696">
    <property type="entry name" value="Membr_insert_effic_factor_YidD"/>
</dbReference>
<dbReference type="GO" id="GO:0005886">
    <property type="term" value="C:plasma membrane"/>
    <property type="evidence" value="ECO:0007669"/>
    <property type="project" value="UniProtKB-SubCell"/>
</dbReference>
<name>A0A7V1EH18_UNCW3</name>
<keyword evidence="1" id="KW-1003">Cell membrane</keyword>
<sequence length="78" mass="8999">MVKLCILFIKFYQKTLGLLLPDTCRFTPTCSNYTIEALTRFGFFKGSLMGVYRILRCNPFCKGGYDPVILPEKEEKYG</sequence>
<dbReference type="PANTHER" id="PTHR33383">
    <property type="entry name" value="MEMBRANE PROTEIN INSERTION EFFICIENCY FACTOR-RELATED"/>
    <property type="match status" value="1"/>
</dbReference>
<dbReference type="EMBL" id="DSKY01000002">
    <property type="protein sequence ID" value="HDY58038.1"/>
    <property type="molecule type" value="Genomic_DNA"/>
</dbReference>
<keyword evidence="1" id="KW-0472">Membrane</keyword>
<dbReference type="NCBIfam" id="TIGR00278">
    <property type="entry name" value="membrane protein insertion efficiency factor YidD"/>
    <property type="match status" value="1"/>
</dbReference>
<dbReference type="Pfam" id="PF01809">
    <property type="entry name" value="YidD"/>
    <property type="match status" value="1"/>
</dbReference>
<comment type="similarity">
    <text evidence="1">Belongs to the UPF0161 family.</text>
</comment>
<comment type="function">
    <text evidence="1">Could be involved in insertion of integral membrane proteins into the membrane.</text>
</comment>
<protein>
    <recommendedName>
        <fullName evidence="1">Putative membrane protein insertion efficiency factor</fullName>
    </recommendedName>
</protein>
<evidence type="ECO:0000313" key="2">
    <source>
        <dbReference type="EMBL" id="HDY58038.1"/>
    </source>
</evidence>
<comment type="caution">
    <text evidence="2">The sequence shown here is derived from an EMBL/GenBank/DDBJ whole genome shotgun (WGS) entry which is preliminary data.</text>
</comment>
<dbReference type="PANTHER" id="PTHR33383:SF1">
    <property type="entry name" value="MEMBRANE PROTEIN INSERTION EFFICIENCY FACTOR-RELATED"/>
    <property type="match status" value="1"/>
</dbReference>
<dbReference type="AlphaFoldDB" id="A0A7V1EH18"/>
<evidence type="ECO:0000256" key="1">
    <source>
        <dbReference type="HAMAP-Rule" id="MF_00386"/>
    </source>
</evidence>
<accession>A0A7V1EH18</accession>
<dbReference type="SMART" id="SM01234">
    <property type="entry name" value="Haemolytic"/>
    <property type="match status" value="1"/>
</dbReference>